<dbReference type="Proteomes" id="UP000410492">
    <property type="component" value="Unassembled WGS sequence"/>
</dbReference>
<protein>
    <submittedName>
        <fullName evidence="1">Uncharacterized protein</fullName>
    </submittedName>
</protein>
<gene>
    <name evidence="1" type="ORF">CALMAC_LOCUS20094</name>
</gene>
<name>A0A653DTX9_CALMS</name>
<sequence>MWHYKDYAKVTQFFLLRLGYTVASNLIKWFLSTDRHCEHPKTGNKFKVGARVPLFLKINFLSSNITKNAT</sequence>
<accession>A0A653DTX9</accession>
<proteinExistence type="predicted"/>
<reference evidence="1 2" key="1">
    <citation type="submission" date="2019-01" db="EMBL/GenBank/DDBJ databases">
        <authorList>
            <person name="Sayadi A."/>
        </authorList>
    </citation>
    <scope>NUCLEOTIDE SEQUENCE [LARGE SCALE GENOMIC DNA]</scope>
</reference>
<evidence type="ECO:0000313" key="1">
    <source>
        <dbReference type="EMBL" id="VEN63200.1"/>
    </source>
</evidence>
<evidence type="ECO:0000313" key="2">
    <source>
        <dbReference type="Proteomes" id="UP000410492"/>
    </source>
</evidence>
<keyword evidence="2" id="KW-1185">Reference proteome</keyword>
<dbReference type="OrthoDB" id="1666796at2759"/>
<organism evidence="1 2">
    <name type="scientific">Callosobruchus maculatus</name>
    <name type="common">Southern cowpea weevil</name>
    <name type="synonym">Pulse bruchid</name>
    <dbReference type="NCBI Taxonomy" id="64391"/>
    <lineage>
        <taxon>Eukaryota</taxon>
        <taxon>Metazoa</taxon>
        <taxon>Ecdysozoa</taxon>
        <taxon>Arthropoda</taxon>
        <taxon>Hexapoda</taxon>
        <taxon>Insecta</taxon>
        <taxon>Pterygota</taxon>
        <taxon>Neoptera</taxon>
        <taxon>Endopterygota</taxon>
        <taxon>Coleoptera</taxon>
        <taxon>Polyphaga</taxon>
        <taxon>Cucujiformia</taxon>
        <taxon>Chrysomeloidea</taxon>
        <taxon>Chrysomelidae</taxon>
        <taxon>Bruchinae</taxon>
        <taxon>Bruchini</taxon>
        <taxon>Callosobruchus</taxon>
    </lineage>
</organism>
<dbReference type="EMBL" id="CAACVG010014457">
    <property type="protein sequence ID" value="VEN63200.1"/>
    <property type="molecule type" value="Genomic_DNA"/>
</dbReference>
<dbReference type="AlphaFoldDB" id="A0A653DTX9"/>